<dbReference type="InterPro" id="IPR013022">
    <property type="entry name" value="Xyl_isomerase-like_TIM-brl"/>
</dbReference>
<dbReference type="InterPro" id="IPR036237">
    <property type="entry name" value="Xyl_isomerase-like_sf"/>
</dbReference>
<dbReference type="Gene3D" id="3.20.20.150">
    <property type="entry name" value="Divalent-metal-dependent TIM barrel enzymes"/>
    <property type="match status" value="1"/>
</dbReference>
<evidence type="ECO:0000259" key="1">
    <source>
        <dbReference type="Pfam" id="PF01261"/>
    </source>
</evidence>
<dbReference type="PANTHER" id="PTHR12110:SF21">
    <property type="entry name" value="XYLOSE ISOMERASE-LIKE TIM BARREL DOMAIN-CONTAINING PROTEIN"/>
    <property type="match status" value="1"/>
</dbReference>
<accession>A0A5C1AF47</accession>
<dbReference type="Proteomes" id="UP000324974">
    <property type="component" value="Chromosome"/>
</dbReference>
<dbReference type="InterPro" id="IPR050312">
    <property type="entry name" value="IolE/XylAMocC-like"/>
</dbReference>
<dbReference type="GO" id="GO:0016853">
    <property type="term" value="F:isomerase activity"/>
    <property type="evidence" value="ECO:0007669"/>
    <property type="project" value="UniProtKB-KW"/>
</dbReference>
<keyword evidence="2" id="KW-0413">Isomerase</keyword>
<feature type="domain" description="Xylose isomerase-like TIM barrel" evidence="1">
    <location>
        <begin position="21"/>
        <end position="268"/>
    </location>
</feature>
<gene>
    <name evidence="2" type="ORF">PX52LOC_04893</name>
</gene>
<proteinExistence type="predicted"/>
<evidence type="ECO:0000313" key="2">
    <source>
        <dbReference type="EMBL" id="QEL17881.1"/>
    </source>
</evidence>
<dbReference type="KEGG" id="lrs:PX52LOC_04893"/>
<reference evidence="3" key="1">
    <citation type="submission" date="2019-08" db="EMBL/GenBank/DDBJ databases">
        <title>Limnoglobus roseus gen. nov., sp. nov., a novel freshwater planctomycete with a giant genome from the family Gemmataceae.</title>
        <authorList>
            <person name="Kulichevskaya I.S."/>
            <person name="Naumoff D.G."/>
            <person name="Miroshnikov K."/>
            <person name="Ivanova A."/>
            <person name="Philippov D.A."/>
            <person name="Hakobyan A."/>
            <person name="Rijpstra I.C."/>
            <person name="Sinninghe Damste J.S."/>
            <person name="Liesack W."/>
            <person name="Dedysh S.N."/>
        </authorList>
    </citation>
    <scope>NUCLEOTIDE SEQUENCE [LARGE SCALE GENOMIC DNA]</scope>
    <source>
        <strain evidence="3">PX52</strain>
    </source>
</reference>
<dbReference type="RefSeq" id="WP_149112435.1">
    <property type="nucleotide sequence ID" value="NZ_CP042425.1"/>
</dbReference>
<name>A0A5C1AF47_9BACT</name>
<evidence type="ECO:0000313" key="3">
    <source>
        <dbReference type="Proteomes" id="UP000324974"/>
    </source>
</evidence>
<dbReference type="PANTHER" id="PTHR12110">
    <property type="entry name" value="HYDROXYPYRUVATE ISOMERASE"/>
    <property type="match status" value="1"/>
</dbReference>
<dbReference type="SUPFAM" id="SSF51658">
    <property type="entry name" value="Xylose isomerase-like"/>
    <property type="match status" value="1"/>
</dbReference>
<organism evidence="2 3">
    <name type="scientific">Limnoglobus roseus</name>
    <dbReference type="NCBI Taxonomy" id="2598579"/>
    <lineage>
        <taxon>Bacteria</taxon>
        <taxon>Pseudomonadati</taxon>
        <taxon>Planctomycetota</taxon>
        <taxon>Planctomycetia</taxon>
        <taxon>Gemmatales</taxon>
        <taxon>Gemmataceae</taxon>
        <taxon>Limnoglobus</taxon>
    </lineage>
</organism>
<dbReference type="OrthoDB" id="9779184at2"/>
<keyword evidence="3" id="KW-1185">Reference proteome</keyword>
<dbReference type="EMBL" id="CP042425">
    <property type="protein sequence ID" value="QEL17881.1"/>
    <property type="molecule type" value="Genomic_DNA"/>
</dbReference>
<dbReference type="AlphaFoldDB" id="A0A5C1AF47"/>
<protein>
    <submittedName>
        <fullName evidence="2">Sugar phosphate isomerase/epimerase</fullName>
    </submittedName>
</protein>
<sequence length="270" mass="29401">MKYAICNETFEGWDHARVCYAVSSLGYTGLEVAPFTLAPLITDVSAARRGELRRQAEAAGVTIIGLHWLLAKTSGFYLNTPDADVRQKTGDYLAALAQATADLGGNLMVLGSPLQRNLLAGTTREAADDFTLDTLGRTLPTLEKTGVTICLEPLGPVETNYLNTAAHAVALMAKLGHPNVKLHLDVKAMSAEDAPIPDVIRANAGHTFHFHANDPNRRGPGFGDTDFKPIFRALKDAEYDGWVSVEVFDYAPDPETIARESIRYMRECEP</sequence>
<dbReference type="Pfam" id="PF01261">
    <property type="entry name" value="AP_endonuc_2"/>
    <property type="match status" value="1"/>
</dbReference>